<evidence type="ECO:0000313" key="1">
    <source>
        <dbReference type="EMBL" id="CDI95461.1"/>
    </source>
</evidence>
<name>U6H8I9_9BETA</name>
<accession>U6H8I9</accession>
<sequence length="135" mass="14915">MACMNLLYASILSKIGSSLSFRWYSETFRNLKAAMSASSSLRDGRFVSSIRTLSWVELYVILSHSHSNARADSSLSATGRPASTSSILSVIADPLFPPPNVCSSDRARSSFPRTEANYTCIYRPRTSRCPEIPVR</sequence>
<dbReference type="Proteomes" id="UP000163196">
    <property type="component" value="Genome"/>
</dbReference>
<proteinExistence type="predicted"/>
<reference evidence="1 2" key="2">
    <citation type="submission" date="2013-11" db="EMBL/GenBank/DDBJ databases">
        <title>Genome sequence of a novel, newly isolated strain of guinea pig cytomegalovirus: CIDMTR strain.</title>
        <authorList>
            <person name="Schleiss M.R."/>
            <person name="Hernandez-Alvarado N."/>
            <person name="Ramaraj T."/>
            <person name="Crow J.A."/>
        </authorList>
    </citation>
    <scope>NUCLEOTIDE SEQUENCE [LARGE SCALE GENOMIC DNA]</scope>
    <source>
        <strain evidence="1">CIDMTR</strain>
    </source>
</reference>
<evidence type="ECO:0000313" key="2">
    <source>
        <dbReference type="Proteomes" id="UP000163196"/>
    </source>
</evidence>
<protein>
    <submittedName>
        <fullName evidence="1">Gp140</fullName>
    </submittedName>
</protein>
<organism evidence="1 2">
    <name type="scientific">Caviid herpesvirus 2 str. CIDMTR</name>
    <dbReference type="NCBI Taxonomy" id="1415526"/>
    <lineage>
        <taxon>Viruses</taxon>
        <taxon>Duplodnaviria</taxon>
        <taxon>Heunggongvirae</taxon>
        <taxon>Peploviricota</taxon>
        <taxon>Herviviricetes</taxon>
        <taxon>Herpesvirales</taxon>
        <taxon>Orthoherpesviridae</taxon>
        <taxon>Betaherpesvirinae</taxon>
        <taxon>Quwivirus</taxon>
        <taxon>Quwivirus caviidbeta2</taxon>
    </lineage>
</organism>
<dbReference type="EMBL" id="HG531783">
    <property type="protein sequence ID" value="CDI95461.1"/>
    <property type="molecule type" value="Genomic_DNA"/>
</dbReference>
<reference evidence="1 2" key="1">
    <citation type="submission" date="2013-09" db="EMBL/GenBank/DDBJ databases">
        <authorList>
            <person name="Sundararajan A."/>
        </authorList>
    </citation>
    <scope>NUCLEOTIDE SEQUENCE [LARGE SCALE GENOMIC DNA]</scope>
    <source>
        <strain evidence="1">CIDMTR</strain>
    </source>
</reference>